<protein>
    <submittedName>
        <fullName evidence="2">Stage II sporulation protein P</fullName>
    </submittedName>
</protein>
<gene>
    <name evidence="2" type="ORF">H8717_05835</name>
</gene>
<evidence type="ECO:0000256" key="1">
    <source>
        <dbReference type="SAM" id="MobiDB-lite"/>
    </source>
</evidence>
<comment type="caution">
    <text evidence="2">The sequence shown here is derived from an EMBL/GenBank/DDBJ whole genome shotgun (WGS) entry which is preliminary data.</text>
</comment>
<keyword evidence="3" id="KW-1185">Reference proteome</keyword>
<dbReference type="Pfam" id="PF07454">
    <property type="entry name" value="SpoIIP"/>
    <property type="match status" value="1"/>
</dbReference>
<evidence type="ECO:0000313" key="3">
    <source>
        <dbReference type="Proteomes" id="UP000658131"/>
    </source>
</evidence>
<dbReference type="NCBIfam" id="TIGR02867">
    <property type="entry name" value="spore_II_P"/>
    <property type="match status" value="1"/>
</dbReference>
<organism evidence="2 3">
    <name type="scientific">Yanshouia hominis</name>
    <dbReference type="NCBI Taxonomy" id="2763673"/>
    <lineage>
        <taxon>Bacteria</taxon>
        <taxon>Bacillati</taxon>
        <taxon>Bacillota</taxon>
        <taxon>Clostridia</taxon>
        <taxon>Eubacteriales</taxon>
        <taxon>Oscillospiraceae</taxon>
        <taxon>Yanshouia</taxon>
    </lineage>
</organism>
<dbReference type="InterPro" id="IPR010897">
    <property type="entry name" value="Spore_II_P"/>
</dbReference>
<proteinExistence type="predicted"/>
<sequence length="389" mass="42296">MRRGKKRRIGKAPAWIAAALLAGAAAVSLAPLLAPALSQAALFSAVLAMPEGAFSALLSGLREGSGAPLEAVSPLPGQEDRKPEVSSVPFPESGEEPDLRTGGLPEGAKPLPYIAPDIPEEYRRPVLQEDFSGAATHAAIPIGNYWLRNDTELAREEIERLLQAPRIPALSDTAEPQVLIYHTHATESFAPYDSDSYDNRYNWRSTDNNNNMVAVGAVMARALRSRGIGVVHDTSQHDYPSYNGSYANSYRSIKRYLEQYPTIKVVLDLHRDAIEREGGLIVKPTAEIGGEKYAQLMIVSNCDDGTGLLPNWRENLRFAGAFCARIEREYPGLTRPILFSCRKYNQQLSTGALLLEFGSHANTLEEAKRTAEAAGSALAGLLLEGKSNP</sequence>
<dbReference type="EMBL" id="JACRTB010000007">
    <property type="protein sequence ID" value="MBC8575933.1"/>
    <property type="molecule type" value="Genomic_DNA"/>
</dbReference>
<feature type="region of interest" description="Disordered" evidence="1">
    <location>
        <begin position="69"/>
        <end position="111"/>
    </location>
</feature>
<accession>A0ABR7NHQ0</accession>
<name>A0ABR7NHQ0_9FIRM</name>
<dbReference type="Proteomes" id="UP000658131">
    <property type="component" value="Unassembled WGS sequence"/>
</dbReference>
<evidence type="ECO:0000313" key="2">
    <source>
        <dbReference type="EMBL" id="MBC8575933.1"/>
    </source>
</evidence>
<reference evidence="2 3" key="1">
    <citation type="submission" date="2020-08" db="EMBL/GenBank/DDBJ databases">
        <title>Genome public.</title>
        <authorList>
            <person name="Liu C."/>
            <person name="Sun Q."/>
        </authorList>
    </citation>
    <scope>NUCLEOTIDE SEQUENCE [LARGE SCALE GENOMIC DNA]</scope>
    <source>
        <strain evidence="2 3">BX1</strain>
    </source>
</reference>
<dbReference type="RefSeq" id="WP_262399501.1">
    <property type="nucleotide sequence ID" value="NZ_JACRTB010000007.1"/>
</dbReference>